<dbReference type="EMBL" id="FRAA01000002">
    <property type="protein sequence ID" value="SHK03389.1"/>
    <property type="molecule type" value="Genomic_DNA"/>
</dbReference>
<dbReference type="RefSeq" id="WP_073121648.1">
    <property type="nucleotide sequence ID" value="NZ_FRAA01000002.1"/>
</dbReference>
<dbReference type="CDD" id="cd02440">
    <property type="entry name" value="AdoMet_MTases"/>
    <property type="match status" value="1"/>
</dbReference>
<dbReference type="Pfam" id="PF13489">
    <property type="entry name" value="Methyltransf_23"/>
    <property type="match status" value="1"/>
</dbReference>
<gene>
    <name evidence="1" type="ORF">SAMN04488028_102561</name>
</gene>
<proteinExistence type="predicted"/>
<dbReference type="AlphaFoldDB" id="A0A1M6P5W1"/>
<dbReference type="PANTHER" id="PTHR43861:SF6">
    <property type="entry name" value="METHYLTRANSFERASE TYPE 11"/>
    <property type="match status" value="1"/>
</dbReference>
<keyword evidence="1" id="KW-0489">Methyltransferase</keyword>
<protein>
    <submittedName>
        <fullName evidence="1">Methyltransferase domain-containing protein</fullName>
    </submittedName>
</protein>
<keyword evidence="1" id="KW-0808">Transferase</keyword>
<keyword evidence="2" id="KW-1185">Reference proteome</keyword>
<dbReference type="InterPro" id="IPR029063">
    <property type="entry name" value="SAM-dependent_MTases_sf"/>
</dbReference>
<accession>A0A1M6P5W1</accession>
<sequence length="293" mass="34186">MYEKIDSCPSCNYQEFTNHIICDDHSLTHESFAIMKCKNCELLITSPRPSKGAIGKYYQFEDYISHTNKATNPVNWIYKLVRNHTIKTKFKLIQSLSDKETILDYGCGTAQLLKYIKEQGWKVTGIEPDQNARTIAQKNIGDTVFENIDKLPAKKYGIISLWHVLEHVHDINETLQALKQHLSKKSRLIVAVPNSASYDQRFYKKHWAAYDVPRHLYHFNQETITALMKYNGYKLEATHPMKFDSFYVSLLSEKYKTGQSNYFKAFCIGLLSNRWAKKNNHNYSSIIYIFKKV</sequence>
<reference evidence="2" key="1">
    <citation type="submission" date="2016-11" db="EMBL/GenBank/DDBJ databases">
        <authorList>
            <person name="Varghese N."/>
            <person name="Submissions S."/>
        </authorList>
    </citation>
    <scope>NUCLEOTIDE SEQUENCE [LARGE SCALE GENOMIC DNA]</scope>
    <source>
        <strain evidence="2">DSM 26134</strain>
    </source>
</reference>
<organism evidence="1 2">
    <name type="scientific">Reichenbachiella agariperforans</name>
    <dbReference type="NCBI Taxonomy" id="156994"/>
    <lineage>
        <taxon>Bacteria</taxon>
        <taxon>Pseudomonadati</taxon>
        <taxon>Bacteroidota</taxon>
        <taxon>Cytophagia</taxon>
        <taxon>Cytophagales</taxon>
        <taxon>Reichenbachiellaceae</taxon>
        <taxon>Reichenbachiella</taxon>
    </lineage>
</organism>
<evidence type="ECO:0000313" key="2">
    <source>
        <dbReference type="Proteomes" id="UP000184474"/>
    </source>
</evidence>
<dbReference type="GO" id="GO:0008168">
    <property type="term" value="F:methyltransferase activity"/>
    <property type="evidence" value="ECO:0007669"/>
    <property type="project" value="UniProtKB-KW"/>
</dbReference>
<dbReference type="Gene3D" id="3.40.50.150">
    <property type="entry name" value="Vaccinia Virus protein VP39"/>
    <property type="match status" value="1"/>
</dbReference>
<dbReference type="SUPFAM" id="SSF53335">
    <property type="entry name" value="S-adenosyl-L-methionine-dependent methyltransferases"/>
    <property type="match status" value="1"/>
</dbReference>
<dbReference type="STRING" id="156994.SAMN04488028_102561"/>
<evidence type="ECO:0000313" key="1">
    <source>
        <dbReference type="EMBL" id="SHK03389.1"/>
    </source>
</evidence>
<dbReference type="Proteomes" id="UP000184474">
    <property type="component" value="Unassembled WGS sequence"/>
</dbReference>
<dbReference type="PANTHER" id="PTHR43861">
    <property type="entry name" value="TRANS-ACONITATE 2-METHYLTRANSFERASE-RELATED"/>
    <property type="match status" value="1"/>
</dbReference>
<name>A0A1M6P5W1_REIAG</name>
<dbReference type="GO" id="GO:0032259">
    <property type="term" value="P:methylation"/>
    <property type="evidence" value="ECO:0007669"/>
    <property type="project" value="UniProtKB-KW"/>
</dbReference>